<evidence type="ECO:0000256" key="1">
    <source>
        <dbReference type="SAM" id="MobiDB-lite"/>
    </source>
</evidence>
<evidence type="ECO:0000313" key="3">
    <source>
        <dbReference type="Proteomes" id="UP000095743"/>
    </source>
</evidence>
<keyword evidence="3" id="KW-1185">Reference proteome</keyword>
<dbReference type="STRING" id="1424294.Gferi_15285"/>
<dbReference type="KEGG" id="gfe:Gferi_15285"/>
<feature type="region of interest" description="Disordered" evidence="1">
    <location>
        <begin position="61"/>
        <end position="105"/>
    </location>
</feature>
<dbReference type="AlphaFoldDB" id="A0A1D8GIS9"/>
<dbReference type="InterPro" id="IPR012851">
    <property type="entry name" value="Spore_coat_CotF-like"/>
</dbReference>
<feature type="compositionally biased region" description="Low complexity" evidence="1">
    <location>
        <begin position="69"/>
        <end position="105"/>
    </location>
</feature>
<organism evidence="2 3">
    <name type="scientific">Geosporobacter ferrireducens</name>
    <dbReference type="NCBI Taxonomy" id="1424294"/>
    <lineage>
        <taxon>Bacteria</taxon>
        <taxon>Bacillati</taxon>
        <taxon>Bacillota</taxon>
        <taxon>Clostridia</taxon>
        <taxon>Peptostreptococcales</taxon>
        <taxon>Thermotaleaceae</taxon>
        <taxon>Geosporobacter</taxon>
    </lineage>
</organism>
<keyword evidence="2" id="KW-0167">Capsid protein</keyword>
<dbReference type="RefSeq" id="WP_069977966.1">
    <property type="nucleotide sequence ID" value="NZ_CP017269.1"/>
</dbReference>
<keyword evidence="2" id="KW-0946">Virion</keyword>
<sequence>MTIKLTQKETMLLQDQKKHEEMCIQKYSDYAMKAEDSQLKQLFKNHASQEQQHLNTINDILSGKMPNTQQNQQGQQQGQQQDQSGSQSGGMQNNSQGQPQSSGYNQQDAFLCNDLLMTEKYVSGAYDTAIFEFTDTNIRQTLNHIQKEEQQHGEDIYMYMNSKGMYQPQ</sequence>
<evidence type="ECO:0000313" key="2">
    <source>
        <dbReference type="EMBL" id="AOT70801.1"/>
    </source>
</evidence>
<dbReference type="Gene3D" id="1.20.1260.10">
    <property type="match status" value="1"/>
</dbReference>
<protein>
    <submittedName>
        <fullName evidence="2">Coat protein F</fullName>
    </submittedName>
</protein>
<dbReference type="Proteomes" id="UP000095743">
    <property type="component" value="Chromosome"/>
</dbReference>
<dbReference type="CDD" id="cd00657">
    <property type="entry name" value="Ferritin_like"/>
    <property type="match status" value="1"/>
</dbReference>
<gene>
    <name evidence="2" type="ORF">Gferi_15285</name>
</gene>
<name>A0A1D8GIS9_9FIRM</name>
<dbReference type="InterPro" id="IPR009078">
    <property type="entry name" value="Ferritin-like_SF"/>
</dbReference>
<reference evidence="2 3" key="1">
    <citation type="submission" date="2016-09" db="EMBL/GenBank/DDBJ databases">
        <title>Genomic analysis reveals versatility of anaerobic energy metabolism of Geosporobacter ferrireducens IRF9 of phylum Firmicutes.</title>
        <authorList>
            <person name="Kim S.-J."/>
        </authorList>
    </citation>
    <scope>NUCLEOTIDE SEQUENCE [LARGE SCALE GENOMIC DNA]</scope>
    <source>
        <strain evidence="2 3">IRF9</strain>
    </source>
</reference>
<dbReference type="EMBL" id="CP017269">
    <property type="protein sequence ID" value="AOT70801.1"/>
    <property type="molecule type" value="Genomic_DNA"/>
</dbReference>
<accession>A0A1D8GIS9</accession>
<proteinExistence type="predicted"/>
<dbReference type="Pfam" id="PF07875">
    <property type="entry name" value="Coat_F"/>
    <property type="match status" value="1"/>
</dbReference>
<dbReference type="SUPFAM" id="SSF47240">
    <property type="entry name" value="Ferritin-like"/>
    <property type="match status" value="1"/>
</dbReference>
<dbReference type="InterPro" id="IPR012347">
    <property type="entry name" value="Ferritin-like"/>
</dbReference>